<accession>A0ABX2IUX4</accession>
<name>A0ABX2IUX4_9RHOB</name>
<sequence>MKNDIKLLLLACCILFGISSKAILSDHQLLTGQQLRDEIIGHTFHATRGDQVVQVRFFDNGTVNLMTPQHIAANGKWSIRGNEICTTGLRKTDSDCATLERITQRVYRTSHGFLVSVVN</sequence>
<proteinExistence type="predicted"/>
<dbReference type="Proteomes" id="UP000777935">
    <property type="component" value="Unassembled WGS sequence"/>
</dbReference>
<feature type="signal peptide" evidence="1">
    <location>
        <begin position="1"/>
        <end position="22"/>
    </location>
</feature>
<dbReference type="RefSeq" id="WP_174139865.1">
    <property type="nucleotide sequence ID" value="NZ_JABUFE010000017.1"/>
</dbReference>
<gene>
    <name evidence="2" type="ORF">HRQ87_18165</name>
</gene>
<keyword evidence="1" id="KW-0732">Signal</keyword>
<feature type="chain" id="PRO_5045067709" evidence="1">
    <location>
        <begin position="23"/>
        <end position="119"/>
    </location>
</feature>
<protein>
    <submittedName>
        <fullName evidence="2">Uncharacterized protein</fullName>
    </submittedName>
</protein>
<keyword evidence="3" id="KW-1185">Reference proteome</keyword>
<evidence type="ECO:0000313" key="3">
    <source>
        <dbReference type="Proteomes" id="UP000777935"/>
    </source>
</evidence>
<organism evidence="2 3">
    <name type="scientific">Parasulfitobacter algicola</name>
    <dbReference type="NCBI Taxonomy" id="2614809"/>
    <lineage>
        <taxon>Bacteria</taxon>
        <taxon>Pseudomonadati</taxon>
        <taxon>Pseudomonadota</taxon>
        <taxon>Alphaproteobacteria</taxon>
        <taxon>Rhodobacterales</taxon>
        <taxon>Roseobacteraceae</taxon>
        <taxon>Parasulfitobacter</taxon>
    </lineage>
</organism>
<reference evidence="2 3" key="1">
    <citation type="submission" date="2020-06" db="EMBL/GenBank/DDBJ databases">
        <title>Sulfitobacter algicola sp. nov., isolated from green algae.</title>
        <authorList>
            <person name="Wang C."/>
        </authorList>
    </citation>
    <scope>NUCLEOTIDE SEQUENCE [LARGE SCALE GENOMIC DNA]</scope>
    <source>
        <strain evidence="2 3">1151</strain>
    </source>
</reference>
<comment type="caution">
    <text evidence="2">The sequence shown here is derived from an EMBL/GenBank/DDBJ whole genome shotgun (WGS) entry which is preliminary data.</text>
</comment>
<dbReference type="EMBL" id="JABUFE010000017">
    <property type="protein sequence ID" value="NSX56712.1"/>
    <property type="molecule type" value="Genomic_DNA"/>
</dbReference>
<evidence type="ECO:0000256" key="1">
    <source>
        <dbReference type="SAM" id="SignalP"/>
    </source>
</evidence>
<evidence type="ECO:0000313" key="2">
    <source>
        <dbReference type="EMBL" id="NSX56712.1"/>
    </source>
</evidence>